<feature type="chain" id="PRO_5022701618" description="Capsule assembly Wzi family protein" evidence="1">
    <location>
        <begin position="25"/>
        <end position="537"/>
    </location>
</feature>
<evidence type="ECO:0008006" key="4">
    <source>
        <dbReference type="Google" id="ProtNLM"/>
    </source>
</evidence>
<dbReference type="KEGG" id="pgin:FRZ67_15225"/>
<evidence type="ECO:0000256" key="1">
    <source>
        <dbReference type="SAM" id="SignalP"/>
    </source>
</evidence>
<organism evidence="2 3">
    <name type="scientific">Panacibacter ginsenosidivorans</name>
    <dbReference type="NCBI Taxonomy" id="1813871"/>
    <lineage>
        <taxon>Bacteria</taxon>
        <taxon>Pseudomonadati</taxon>
        <taxon>Bacteroidota</taxon>
        <taxon>Chitinophagia</taxon>
        <taxon>Chitinophagales</taxon>
        <taxon>Chitinophagaceae</taxon>
        <taxon>Panacibacter</taxon>
    </lineage>
</organism>
<dbReference type="AlphaFoldDB" id="A0A5B8VC68"/>
<dbReference type="Proteomes" id="UP000321533">
    <property type="component" value="Chromosome"/>
</dbReference>
<name>A0A5B8VC68_9BACT</name>
<evidence type="ECO:0000313" key="2">
    <source>
        <dbReference type="EMBL" id="QEC68593.1"/>
    </source>
</evidence>
<dbReference type="Gene3D" id="2.40.160.130">
    <property type="entry name" value="Capsule assembly protein Wzi"/>
    <property type="match status" value="1"/>
</dbReference>
<dbReference type="OrthoDB" id="9808260at2"/>
<gene>
    <name evidence="2" type="ORF">FRZ67_15225</name>
</gene>
<accession>A0A5B8VC68</accession>
<proteinExistence type="predicted"/>
<reference evidence="2 3" key="1">
    <citation type="journal article" date="2016" name="Int. J. Syst. Evol. Microbiol.">
        <title>Panacibacter ginsenosidivorans gen. nov., sp. nov., with ginsenoside converting activity isolated from soil of a ginseng field.</title>
        <authorList>
            <person name="Siddiqi M.Z."/>
            <person name="Muhammad Shafi S."/>
            <person name="Choi K.D."/>
            <person name="Im W.T."/>
        </authorList>
    </citation>
    <scope>NUCLEOTIDE SEQUENCE [LARGE SCALE GENOMIC DNA]</scope>
    <source>
        <strain evidence="2 3">Gsoil1550</strain>
    </source>
</reference>
<keyword evidence="3" id="KW-1185">Reference proteome</keyword>
<dbReference type="InterPro" id="IPR038636">
    <property type="entry name" value="Wzi_sf"/>
</dbReference>
<dbReference type="EMBL" id="CP042435">
    <property type="protein sequence ID" value="QEC68593.1"/>
    <property type="molecule type" value="Genomic_DNA"/>
</dbReference>
<evidence type="ECO:0000313" key="3">
    <source>
        <dbReference type="Proteomes" id="UP000321533"/>
    </source>
</evidence>
<keyword evidence="1" id="KW-0732">Signal</keyword>
<feature type="signal peptide" evidence="1">
    <location>
        <begin position="1"/>
        <end position="24"/>
    </location>
</feature>
<protein>
    <recommendedName>
        <fullName evidence="4">Capsule assembly Wzi family protein</fullName>
    </recommendedName>
</protein>
<sequence>MKCIVIKKILPLFIITMVCFTAKAQQVPLDAAVQNRFNEITISADTNIFTGFRAINWLELKPYLNTRGTDIMDSVFGISNDGTSYAFKQMGTDNWIKAASDKHVFTVDPYITLAGGYANNGVGGLLQAVGGVQFQGVYNDKLSYSFGITTGYRQFPGYIDSYIVSNQNYQPGLGKGTLQNNGYTSTQFNANLTYIGGKHFVLAAGYGKNFIGDGYRSLILSDNASNNPYVRLQTKLWRFTYNVLYTRYENPRFQSFGKNEVKYSTVHYLGINLSKKLQLALYDNITWLKNDTTSQRGFDVQYLNPLIFMRPIEFTFGSPDNAFVGITGKYHLYKNGFIYGQLGLDDLNLSTSLDHHSQNYGNKYALQFGIWNKDLFHVQNLSWRLEWNGVRPYTYGHGFGKVGLNYTHNNQSLADPFNANFNEFISMFNYHNDRWYGMLENLFTIRGENPGLPYNNGEDLWGGEVGVPPFGAKTMQGIRHHYIYNQLSAGYLLNTRNRLAVQADIVYRKHTAPGISSSNVFFMLGIQTRLFNNYHDF</sequence>
<dbReference type="RefSeq" id="WP_147190772.1">
    <property type="nucleotide sequence ID" value="NZ_CP042435.1"/>
</dbReference>